<feature type="domain" description="Pyrrolo-quinoline quinone repeat" evidence="4">
    <location>
        <begin position="389"/>
        <end position="553"/>
    </location>
</feature>
<proteinExistence type="predicted"/>
<dbReference type="PANTHER" id="PTHR19848:SF8">
    <property type="entry name" value="F-BOX AND WD REPEAT DOMAIN CONTAINING 7"/>
    <property type="match status" value="1"/>
</dbReference>
<dbReference type="OrthoDB" id="218695at2"/>
<dbReference type="EMBL" id="JXZB01000002">
    <property type="protein sequence ID" value="KIQ64884.1"/>
    <property type="molecule type" value="Genomic_DNA"/>
</dbReference>
<dbReference type="AlphaFoldDB" id="A0A0D0PQN7"/>
<feature type="repeat" description="WD" evidence="3">
    <location>
        <begin position="254"/>
        <end position="295"/>
    </location>
</feature>
<keyword evidence="1 3" id="KW-0853">WD repeat</keyword>
<keyword evidence="2" id="KW-0677">Repeat</keyword>
<name>A0A0D0PQN7_KITGR</name>
<dbReference type="PATRIC" id="fig|2064.6.peg.2647"/>
<dbReference type="Proteomes" id="UP000032066">
    <property type="component" value="Unassembled WGS sequence"/>
</dbReference>
<dbReference type="Pfam" id="PF13360">
    <property type="entry name" value="PQQ_2"/>
    <property type="match status" value="1"/>
</dbReference>
<reference evidence="5 6" key="1">
    <citation type="submission" date="2015-02" db="EMBL/GenBank/DDBJ databases">
        <title>Draft genome sequence of Kitasatospora griseola MF730-N6, a bafilomycin, terpentecin and satosporin producer.</title>
        <authorList>
            <person name="Arens J.C."/>
            <person name="Haltli B."/>
            <person name="Kerr R.G."/>
        </authorList>
    </citation>
    <scope>NUCLEOTIDE SEQUENCE [LARGE SCALE GENOMIC DNA]</scope>
    <source>
        <strain evidence="5 6">MF730-N6</strain>
    </source>
</reference>
<feature type="repeat" description="WD" evidence="3">
    <location>
        <begin position="623"/>
        <end position="645"/>
    </location>
</feature>
<dbReference type="STRING" id="2064.TR51_12325"/>
<sequence>MSESSLRLEDGALGELLITPEGFRAVRDGQERTGRVDAALIVRVLTALGEAPAPAPGAPAPAAGRRFTVSGLNGRADRQWTDGTAAPVPAAVAPFATLLAQMFGEPGEPAALPGAVALGHPAAQTARSAAAVGTVGGRAAYALVEEDGSFGLTALDDAAPLGGSDADAGLAPSAVALGEAGGRSLFAVGGTDGSVQVWDATTGQVVHGSTGGEGAQAVAALICRDIPVAFSAGQGGDLRAVRADDGRVLGNLPTGGHGATVLRAAHCAGIDLLAAAAADGTVRVWDAGTGDQLHLLVGHRGEVRSMAVLTVDDQAVLATGGHDRTVRVWDLATGQPVAELAGHTGTVTGLAFTTLDERPVLASCALDGTVRTWDVYDGRPLHGWPAGGWLTALAAADGVLYTGDETGRITAWDAATGQARTDAAPAGRPGSPLAALAAGALHGRPVLAAGFGDGTLAAWDAPTGRQLLEVAADGGPVHSLDLTADGPDGPLLVCGTTAGAVRSHRLADGVAHPLPVPHAGPVTGLAFTTGDQPLLASAGRDGVIAVRAAATGDDSRRFVTGHGPITALAAALAGGQPILATAGEDLKVRMWHAGSGAAGPVCEGLTRPAEVLSFTEIGDRPTLIAGTSDGNVLVWDVQSGQRTALLTGGGAAVRAVVGRELDGEALLAAGDAAGTLRLWHLTSSTLLNEAALDGTPLAIELDEAGLRIVTPGGAVTL</sequence>
<dbReference type="InterPro" id="IPR020472">
    <property type="entry name" value="WD40_PAC1"/>
</dbReference>
<evidence type="ECO:0000256" key="1">
    <source>
        <dbReference type="ARBA" id="ARBA00022574"/>
    </source>
</evidence>
<dbReference type="RefSeq" id="WP_043910760.1">
    <property type="nucleotide sequence ID" value="NZ_JXZB01000002.1"/>
</dbReference>
<dbReference type="PROSITE" id="PS50082">
    <property type="entry name" value="WD_REPEATS_2"/>
    <property type="match status" value="5"/>
</dbReference>
<feature type="repeat" description="WD" evidence="3">
    <location>
        <begin position="296"/>
        <end position="339"/>
    </location>
</feature>
<dbReference type="SUPFAM" id="SSF50978">
    <property type="entry name" value="WD40 repeat-like"/>
    <property type="match status" value="2"/>
</dbReference>
<comment type="caution">
    <text evidence="5">The sequence shown here is derived from an EMBL/GenBank/DDBJ whole genome shotgun (WGS) entry which is preliminary data.</text>
</comment>
<dbReference type="PRINTS" id="PR00320">
    <property type="entry name" value="GPROTEINBRPT"/>
</dbReference>
<dbReference type="Pfam" id="PF00400">
    <property type="entry name" value="WD40"/>
    <property type="match status" value="4"/>
</dbReference>
<feature type="repeat" description="WD" evidence="3">
    <location>
        <begin position="184"/>
        <end position="208"/>
    </location>
</feature>
<dbReference type="PROSITE" id="PS50294">
    <property type="entry name" value="WD_REPEATS_REGION"/>
    <property type="match status" value="2"/>
</dbReference>
<keyword evidence="6" id="KW-1185">Reference proteome</keyword>
<dbReference type="PANTHER" id="PTHR19848">
    <property type="entry name" value="WD40 REPEAT PROTEIN"/>
    <property type="match status" value="1"/>
</dbReference>
<evidence type="ECO:0000313" key="6">
    <source>
        <dbReference type="Proteomes" id="UP000032066"/>
    </source>
</evidence>
<evidence type="ECO:0000256" key="3">
    <source>
        <dbReference type="PROSITE-ProRule" id="PRU00221"/>
    </source>
</evidence>
<gene>
    <name evidence="5" type="ORF">TR51_12325</name>
</gene>
<accession>A0A0D0PQN7</accession>
<protein>
    <recommendedName>
        <fullName evidence="4">Pyrrolo-quinoline quinone repeat domain-containing protein</fullName>
    </recommendedName>
</protein>
<dbReference type="InterPro" id="IPR001680">
    <property type="entry name" value="WD40_rpt"/>
</dbReference>
<dbReference type="InterPro" id="IPR002372">
    <property type="entry name" value="PQQ_rpt_dom"/>
</dbReference>
<dbReference type="InterPro" id="IPR036322">
    <property type="entry name" value="WD40_repeat_dom_sf"/>
</dbReference>
<evidence type="ECO:0000313" key="5">
    <source>
        <dbReference type="EMBL" id="KIQ64884.1"/>
    </source>
</evidence>
<dbReference type="PROSITE" id="PS00678">
    <property type="entry name" value="WD_REPEATS_1"/>
    <property type="match status" value="2"/>
</dbReference>
<dbReference type="InterPro" id="IPR019775">
    <property type="entry name" value="WD40_repeat_CS"/>
</dbReference>
<feature type="repeat" description="WD" evidence="3">
    <location>
        <begin position="340"/>
        <end position="383"/>
    </location>
</feature>
<organism evidence="5 6">
    <name type="scientific">Kitasatospora griseola</name>
    <name type="common">Streptomyces griseolosporeus</name>
    <dbReference type="NCBI Taxonomy" id="2064"/>
    <lineage>
        <taxon>Bacteria</taxon>
        <taxon>Bacillati</taxon>
        <taxon>Actinomycetota</taxon>
        <taxon>Actinomycetes</taxon>
        <taxon>Kitasatosporales</taxon>
        <taxon>Streptomycetaceae</taxon>
        <taxon>Kitasatospora</taxon>
    </lineage>
</organism>
<dbReference type="InterPro" id="IPR015943">
    <property type="entry name" value="WD40/YVTN_repeat-like_dom_sf"/>
</dbReference>
<dbReference type="SMART" id="SM00320">
    <property type="entry name" value="WD40"/>
    <property type="match status" value="10"/>
</dbReference>
<dbReference type="Gene3D" id="2.130.10.10">
    <property type="entry name" value="YVTN repeat-like/Quinoprotein amine dehydrogenase"/>
    <property type="match status" value="2"/>
</dbReference>
<evidence type="ECO:0000256" key="2">
    <source>
        <dbReference type="ARBA" id="ARBA00022737"/>
    </source>
</evidence>
<evidence type="ECO:0000259" key="4">
    <source>
        <dbReference type="Pfam" id="PF13360"/>
    </source>
</evidence>